<dbReference type="Proteomes" id="UP000631114">
    <property type="component" value="Unassembled WGS sequence"/>
</dbReference>
<reference evidence="2 3" key="1">
    <citation type="submission" date="2020-10" db="EMBL/GenBank/DDBJ databases">
        <title>The Coptis chinensis genome and diversification of protoberbering-type alkaloids.</title>
        <authorList>
            <person name="Wang B."/>
            <person name="Shu S."/>
            <person name="Song C."/>
            <person name="Liu Y."/>
        </authorList>
    </citation>
    <scope>NUCLEOTIDE SEQUENCE [LARGE SCALE GENOMIC DNA]</scope>
    <source>
        <strain evidence="2">HL-2020</strain>
        <tissue evidence="2">Leaf</tissue>
    </source>
</reference>
<name>A0A835HP14_9MAGN</name>
<protein>
    <submittedName>
        <fullName evidence="2">Uncharacterized protein</fullName>
    </submittedName>
</protein>
<sequence>MAILEIQGLAFIIMTCFSTKAFRGLWCYSKIAFSSLFVLSFESWFSIGLVLSAGFFASPTVSIASFAICLTYLHLDLIWISCLCWEYVQPDPDKEGAIWETCAAYLTLQKY</sequence>
<dbReference type="OrthoDB" id="2126698at2759"/>
<keyword evidence="1" id="KW-0472">Membrane</keyword>
<accession>A0A835HP14</accession>
<comment type="caution">
    <text evidence="2">The sequence shown here is derived from an EMBL/GenBank/DDBJ whole genome shotgun (WGS) entry which is preliminary data.</text>
</comment>
<organism evidence="2 3">
    <name type="scientific">Coptis chinensis</name>
    <dbReference type="NCBI Taxonomy" id="261450"/>
    <lineage>
        <taxon>Eukaryota</taxon>
        <taxon>Viridiplantae</taxon>
        <taxon>Streptophyta</taxon>
        <taxon>Embryophyta</taxon>
        <taxon>Tracheophyta</taxon>
        <taxon>Spermatophyta</taxon>
        <taxon>Magnoliopsida</taxon>
        <taxon>Ranunculales</taxon>
        <taxon>Ranunculaceae</taxon>
        <taxon>Coptidoideae</taxon>
        <taxon>Coptis</taxon>
    </lineage>
</organism>
<keyword evidence="3" id="KW-1185">Reference proteome</keyword>
<evidence type="ECO:0000313" key="3">
    <source>
        <dbReference type="Proteomes" id="UP000631114"/>
    </source>
</evidence>
<feature type="transmembrane region" description="Helical" evidence="1">
    <location>
        <begin position="63"/>
        <end position="85"/>
    </location>
</feature>
<evidence type="ECO:0000256" key="1">
    <source>
        <dbReference type="SAM" id="Phobius"/>
    </source>
</evidence>
<feature type="transmembrane region" description="Helical" evidence="1">
    <location>
        <begin position="33"/>
        <end position="57"/>
    </location>
</feature>
<gene>
    <name evidence="2" type="ORF">IFM89_032806</name>
</gene>
<keyword evidence="1" id="KW-1133">Transmembrane helix</keyword>
<proteinExistence type="predicted"/>
<dbReference type="EMBL" id="JADFTS010000006">
    <property type="protein sequence ID" value="KAF9602924.1"/>
    <property type="molecule type" value="Genomic_DNA"/>
</dbReference>
<dbReference type="AlphaFoldDB" id="A0A835HP14"/>
<keyword evidence="1" id="KW-0812">Transmembrane</keyword>
<evidence type="ECO:0000313" key="2">
    <source>
        <dbReference type="EMBL" id="KAF9602924.1"/>
    </source>
</evidence>
<feature type="transmembrane region" description="Helical" evidence="1">
    <location>
        <begin position="6"/>
        <end position="26"/>
    </location>
</feature>